<keyword evidence="9" id="KW-1185">Reference proteome</keyword>
<dbReference type="Pfam" id="PF13180">
    <property type="entry name" value="PDZ_2"/>
    <property type="match status" value="1"/>
</dbReference>
<dbReference type="STRING" id="1397666.RS24_01433"/>
<keyword evidence="8" id="KW-0560">Oxidoreductase</keyword>
<organism evidence="8 9">
    <name type="scientific">Candidatus Micropelagius thuwalensis</name>
    <dbReference type="NCBI Taxonomy" id="1397666"/>
    <lineage>
        <taxon>Bacteria</taxon>
        <taxon>Pseudomonadati</taxon>
        <taxon>Pseudomonadota</taxon>
        <taxon>Alphaproteobacteria</taxon>
        <taxon>PS1 clade</taxon>
        <taxon>Candidatus Micropelagius</taxon>
    </lineage>
</organism>
<evidence type="ECO:0000313" key="9">
    <source>
        <dbReference type="Proteomes" id="UP000016762"/>
    </source>
</evidence>
<evidence type="ECO:0000256" key="1">
    <source>
        <dbReference type="ARBA" id="ARBA00009179"/>
    </source>
</evidence>
<dbReference type="SMART" id="SM00245">
    <property type="entry name" value="TSPc"/>
    <property type="match status" value="1"/>
</dbReference>
<accession>U2WS97</accession>
<dbReference type="Gene3D" id="3.30.750.44">
    <property type="match status" value="1"/>
</dbReference>
<gene>
    <name evidence="8" type="primary">gbcA</name>
    <name evidence="8" type="ORF">RS24_01433</name>
</gene>
<dbReference type="PATRIC" id="fig|1397666.3.peg.1324"/>
<keyword evidence="4 5" id="KW-0720">Serine protease</keyword>
<dbReference type="CDD" id="cd07560">
    <property type="entry name" value="Peptidase_S41_CPP"/>
    <property type="match status" value="1"/>
</dbReference>
<keyword evidence="3 5" id="KW-0378">Hydrolase</keyword>
<dbReference type="CDD" id="cd06782">
    <property type="entry name" value="cpPDZ_CPP-like"/>
    <property type="match status" value="1"/>
</dbReference>
<dbReference type="FunFam" id="2.30.42.10:FF:000063">
    <property type="entry name" value="Peptidase, S41 family"/>
    <property type="match status" value="1"/>
</dbReference>
<name>U2WS97_9PROT</name>
<dbReference type="eggNOG" id="COG0793">
    <property type="taxonomic scope" value="Bacteria"/>
</dbReference>
<protein>
    <submittedName>
        <fullName evidence="8">GbcA protein</fullName>
        <ecNumber evidence="8">1.14.12.19</ecNumber>
    </submittedName>
</protein>
<dbReference type="SUPFAM" id="SSF50156">
    <property type="entry name" value="PDZ domain-like"/>
    <property type="match status" value="1"/>
</dbReference>
<dbReference type="InterPro" id="IPR036034">
    <property type="entry name" value="PDZ_sf"/>
</dbReference>
<dbReference type="FunFam" id="3.90.226.10:FF:000029">
    <property type="entry name" value="Peptidase, S41 family"/>
    <property type="match status" value="1"/>
</dbReference>
<dbReference type="InterPro" id="IPR055210">
    <property type="entry name" value="CtpA/B_N"/>
</dbReference>
<evidence type="ECO:0000256" key="4">
    <source>
        <dbReference type="ARBA" id="ARBA00022825"/>
    </source>
</evidence>
<dbReference type="GO" id="GO:0004175">
    <property type="term" value="F:endopeptidase activity"/>
    <property type="evidence" value="ECO:0007669"/>
    <property type="project" value="TreeGrafter"/>
</dbReference>
<dbReference type="GO" id="GO:0008236">
    <property type="term" value="F:serine-type peptidase activity"/>
    <property type="evidence" value="ECO:0007669"/>
    <property type="project" value="UniProtKB-KW"/>
</dbReference>
<dbReference type="InterPro" id="IPR029045">
    <property type="entry name" value="ClpP/crotonase-like_dom_sf"/>
</dbReference>
<dbReference type="InterPro" id="IPR001478">
    <property type="entry name" value="PDZ"/>
</dbReference>
<dbReference type="PANTHER" id="PTHR32060:SF30">
    <property type="entry name" value="CARBOXY-TERMINAL PROCESSING PROTEASE CTPA"/>
    <property type="match status" value="1"/>
</dbReference>
<dbReference type="Gene3D" id="2.30.42.10">
    <property type="match status" value="1"/>
</dbReference>
<sequence length="508" mass="55860">MWFQLVDLVEDRSHKIDMKRTPSLITFTVLLTCLLAPTLTFRAMAEDVQPASNAKSESEDLYEQLKIFGGVLERVQREYVDEPENRELIEAAMIGMLQSLDPHSAYMPPKNFEDMKVQTKGEFGGLGIEVTMERGLVKVVAPIADTPAERAGILTNDLIARLDGEDVLGLTLSEAVDIMRGKIGTKITLTVLREGEEDPLEIDIIRDIIEIKAVRYRAEGPEGQIAYIRLTTFNENTTKNLRKAMAELSAAAGKEKFAGYILDLRNNPGGLLGEAVKVSDSFLSQGEIVSTRARKAEDNIRFNARRGDMSKGAPVLVLINGGSASASEIVAGALQDHHRALVVGTQSFGKGSVQTVIPLPNDGALRLTTARYFTPSGRSIQALGVTPDVIIDQELPEDIKARPRRSEASLRGHLSSSPENDKETPDAKTNKSEDDSNDKSNTDTKDDNEYKSDESSEGNADVKAKDKTKEKGKSFAYVPRELEKDKQLQKAIEIMLAMDASKQRLLEN</sequence>
<dbReference type="Proteomes" id="UP000016762">
    <property type="component" value="Unassembled WGS sequence"/>
</dbReference>
<comment type="similarity">
    <text evidence="1 5">Belongs to the peptidase S41A family.</text>
</comment>
<dbReference type="Gene3D" id="3.90.226.10">
    <property type="entry name" value="2-enoyl-CoA Hydratase, Chain A, domain 1"/>
    <property type="match status" value="1"/>
</dbReference>
<evidence type="ECO:0000256" key="3">
    <source>
        <dbReference type="ARBA" id="ARBA00022801"/>
    </source>
</evidence>
<dbReference type="EC" id="1.14.12.19" evidence="8"/>
<dbReference type="GO" id="GO:0006508">
    <property type="term" value="P:proteolysis"/>
    <property type="evidence" value="ECO:0007669"/>
    <property type="project" value="UniProtKB-KW"/>
</dbReference>
<evidence type="ECO:0000256" key="5">
    <source>
        <dbReference type="RuleBase" id="RU004404"/>
    </source>
</evidence>
<feature type="compositionally biased region" description="Basic and acidic residues" evidence="6">
    <location>
        <begin position="397"/>
        <end position="410"/>
    </location>
</feature>
<evidence type="ECO:0000259" key="7">
    <source>
        <dbReference type="PROSITE" id="PS50106"/>
    </source>
</evidence>
<reference evidence="8 9" key="1">
    <citation type="journal article" date="2014" name="FEMS Microbiol. Ecol.">
        <title>Genomic differentiation among two strains of the PS1 clade isolated from geographically separated marine habitats.</title>
        <authorList>
            <person name="Jimenez-Infante F."/>
            <person name="Ngugi D.K."/>
            <person name="Alam I."/>
            <person name="Rashid M."/>
            <person name="Baalawi W."/>
            <person name="Kamau A.A."/>
            <person name="Bajic V.B."/>
            <person name="Stingl U."/>
        </authorList>
    </citation>
    <scope>NUCLEOTIDE SEQUENCE [LARGE SCALE GENOMIC DNA]</scope>
    <source>
        <strain evidence="8 9">RS24</strain>
    </source>
</reference>
<dbReference type="SMART" id="SM00228">
    <property type="entry name" value="PDZ"/>
    <property type="match status" value="1"/>
</dbReference>
<dbReference type="SUPFAM" id="SSF52096">
    <property type="entry name" value="ClpP/crotonase"/>
    <property type="match status" value="1"/>
</dbReference>
<dbReference type="Pfam" id="PF22694">
    <property type="entry name" value="CtpB_N-like"/>
    <property type="match status" value="1"/>
</dbReference>
<dbReference type="PROSITE" id="PS50106">
    <property type="entry name" value="PDZ"/>
    <property type="match status" value="1"/>
</dbReference>
<keyword evidence="2 5" id="KW-0645">Protease</keyword>
<dbReference type="AlphaFoldDB" id="U2WS97"/>
<dbReference type="InterPro" id="IPR004447">
    <property type="entry name" value="Peptidase_S41A"/>
</dbReference>
<dbReference type="InterPro" id="IPR005151">
    <property type="entry name" value="Tail-specific_protease"/>
</dbReference>
<dbReference type="GO" id="GO:0007165">
    <property type="term" value="P:signal transduction"/>
    <property type="evidence" value="ECO:0007669"/>
    <property type="project" value="TreeGrafter"/>
</dbReference>
<dbReference type="PANTHER" id="PTHR32060">
    <property type="entry name" value="TAIL-SPECIFIC PROTEASE"/>
    <property type="match status" value="1"/>
</dbReference>
<dbReference type="GO" id="GO:0030288">
    <property type="term" value="C:outer membrane-bounded periplasmic space"/>
    <property type="evidence" value="ECO:0007669"/>
    <property type="project" value="TreeGrafter"/>
</dbReference>
<dbReference type="Pfam" id="PF03572">
    <property type="entry name" value="Peptidase_S41"/>
    <property type="match status" value="1"/>
</dbReference>
<dbReference type="EMBL" id="AWXE01000004">
    <property type="protein sequence ID" value="ERL46435.1"/>
    <property type="molecule type" value="Genomic_DNA"/>
</dbReference>
<comment type="caution">
    <text evidence="8">The sequence shown here is derived from an EMBL/GenBank/DDBJ whole genome shotgun (WGS) entry which is preliminary data.</text>
</comment>
<proteinExistence type="inferred from homology"/>
<feature type="domain" description="PDZ" evidence="7">
    <location>
        <begin position="114"/>
        <end position="180"/>
    </location>
</feature>
<evidence type="ECO:0000256" key="6">
    <source>
        <dbReference type="SAM" id="MobiDB-lite"/>
    </source>
</evidence>
<evidence type="ECO:0000256" key="2">
    <source>
        <dbReference type="ARBA" id="ARBA00022670"/>
    </source>
</evidence>
<evidence type="ECO:0000313" key="8">
    <source>
        <dbReference type="EMBL" id="ERL46435.1"/>
    </source>
</evidence>
<dbReference type="GO" id="GO:0008695">
    <property type="term" value="F:3-phenylpropionate dioxygenase activity"/>
    <property type="evidence" value="ECO:0007669"/>
    <property type="project" value="UniProtKB-EC"/>
</dbReference>
<feature type="compositionally biased region" description="Basic and acidic residues" evidence="6">
    <location>
        <begin position="419"/>
        <end position="473"/>
    </location>
</feature>
<feature type="region of interest" description="Disordered" evidence="6">
    <location>
        <begin position="396"/>
        <end position="477"/>
    </location>
</feature>
<dbReference type="NCBIfam" id="TIGR00225">
    <property type="entry name" value="prc"/>
    <property type="match status" value="1"/>
</dbReference>